<dbReference type="PANTHER" id="PTHR42978:SF6">
    <property type="entry name" value="QUORUM-QUENCHING LACTONASE YTNP-RELATED"/>
    <property type="match status" value="1"/>
</dbReference>
<keyword evidence="2" id="KW-0479">Metal-binding</keyword>
<comment type="similarity">
    <text evidence="1">Belongs to the metallo-beta-lactamase superfamily.</text>
</comment>
<gene>
    <name evidence="6" type="ORF">BFF78_37960</name>
</gene>
<dbReference type="CDD" id="cd16277">
    <property type="entry name" value="metallo-hydrolase-like_MBL-fold"/>
    <property type="match status" value="1"/>
</dbReference>
<dbReference type="GO" id="GO:0016787">
    <property type="term" value="F:hydrolase activity"/>
    <property type="evidence" value="ECO:0007669"/>
    <property type="project" value="UniProtKB-KW"/>
</dbReference>
<accession>A0A1D7YKK8</accession>
<evidence type="ECO:0000313" key="7">
    <source>
        <dbReference type="Proteomes" id="UP000094960"/>
    </source>
</evidence>
<evidence type="ECO:0000259" key="5">
    <source>
        <dbReference type="SMART" id="SM00849"/>
    </source>
</evidence>
<evidence type="ECO:0000256" key="2">
    <source>
        <dbReference type="ARBA" id="ARBA00022723"/>
    </source>
</evidence>
<dbReference type="InterPro" id="IPR001279">
    <property type="entry name" value="Metallo-B-lactamas"/>
</dbReference>
<name>A0A1D7YKK8_9ACTN</name>
<evidence type="ECO:0000256" key="4">
    <source>
        <dbReference type="ARBA" id="ARBA00022833"/>
    </source>
</evidence>
<dbReference type="EMBL" id="CP017248">
    <property type="protein sequence ID" value="AOR36070.1"/>
    <property type="molecule type" value="Genomic_DNA"/>
</dbReference>
<dbReference type="RefSeq" id="WP_069782583.1">
    <property type="nucleotide sequence ID" value="NZ_CP017248.1"/>
</dbReference>
<dbReference type="InterPro" id="IPR051013">
    <property type="entry name" value="MBL_superfamily_lactonases"/>
</dbReference>
<feature type="domain" description="Metallo-beta-lactamase" evidence="5">
    <location>
        <begin position="58"/>
        <end position="274"/>
    </location>
</feature>
<organism evidence="6 7">
    <name type="scientific">Streptomyces fodineus</name>
    <dbReference type="NCBI Taxonomy" id="1904616"/>
    <lineage>
        <taxon>Bacteria</taxon>
        <taxon>Bacillati</taxon>
        <taxon>Actinomycetota</taxon>
        <taxon>Actinomycetes</taxon>
        <taxon>Kitasatosporales</taxon>
        <taxon>Streptomycetaceae</taxon>
        <taxon>Streptomyces</taxon>
    </lineage>
</organism>
<keyword evidence="3 6" id="KW-0378">Hydrolase</keyword>
<dbReference type="InterPro" id="IPR036866">
    <property type="entry name" value="RibonucZ/Hydroxyglut_hydro"/>
</dbReference>
<dbReference type="Pfam" id="PF00753">
    <property type="entry name" value="Lactamase_B"/>
    <property type="match status" value="1"/>
</dbReference>
<dbReference type="PANTHER" id="PTHR42978">
    <property type="entry name" value="QUORUM-QUENCHING LACTONASE YTNP-RELATED-RELATED"/>
    <property type="match status" value="1"/>
</dbReference>
<proteinExistence type="inferred from homology"/>
<dbReference type="SUPFAM" id="SSF56281">
    <property type="entry name" value="Metallo-hydrolase/oxidoreductase"/>
    <property type="match status" value="1"/>
</dbReference>
<dbReference type="Gene3D" id="3.60.15.10">
    <property type="entry name" value="Ribonuclease Z/Hydroxyacylglutathione hydrolase-like"/>
    <property type="match status" value="1"/>
</dbReference>
<dbReference type="Proteomes" id="UP000094960">
    <property type="component" value="Chromosome"/>
</dbReference>
<keyword evidence="4" id="KW-0862">Zinc</keyword>
<dbReference type="GO" id="GO:0046872">
    <property type="term" value="F:metal ion binding"/>
    <property type="evidence" value="ECO:0007669"/>
    <property type="project" value="UniProtKB-KW"/>
</dbReference>
<sequence>MTRTAAGRSRTSIGATTVTYLPDGEGWLDAAAVFPASRTVDWAPYTDFLDNRGRFPVSIGSFLIRTGDRVILADLGLGVVDFEVPGFASFTGGRLLESLAEEGLAPADVDTVVFTHLHHDHVGWTTDIAPAPHFPEGRSVGGLMFPNARHLVSEREWRYWADKGTFPGPDARAVQKPLADRIEFVGDGDQIATGVKVLATPGHTPGHTSLVVTDPDGTDPRRLIVLGDVMHCQVQVTESQWSFVFDVDSKDALRTREQLLKELEHPNVLLAGGHFAGHVFGRVLPLAPRRAWADERVLD</sequence>
<dbReference type="AlphaFoldDB" id="A0A1D7YKK8"/>
<evidence type="ECO:0000313" key="6">
    <source>
        <dbReference type="EMBL" id="AOR36070.1"/>
    </source>
</evidence>
<evidence type="ECO:0000256" key="3">
    <source>
        <dbReference type="ARBA" id="ARBA00022801"/>
    </source>
</evidence>
<dbReference type="KEGG" id="spun:BFF78_37960"/>
<dbReference type="SMART" id="SM00849">
    <property type="entry name" value="Lactamase_B"/>
    <property type="match status" value="1"/>
</dbReference>
<reference evidence="7" key="1">
    <citation type="submission" date="2016-09" db="EMBL/GenBank/DDBJ databases">
        <title>Streptomyces puniciscabiei strain:TW1S1 Genome sequencing and assembly.</title>
        <authorList>
            <person name="Kim M.-K."/>
            <person name="Kim S.B."/>
        </authorList>
    </citation>
    <scope>NUCLEOTIDE SEQUENCE [LARGE SCALE GENOMIC DNA]</scope>
    <source>
        <strain evidence="7">TW1S1</strain>
    </source>
</reference>
<keyword evidence="7" id="KW-1185">Reference proteome</keyword>
<evidence type="ECO:0000256" key="1">
    <source>
        <dbReference type="ARBA" id="ARBA00007749"/>
    </source>
</evidence>
<protein>
    <submittedName>
        <fullName evidence="6">MBL fold metallo-hydrolase</fullName>
    </submittedName>
</protein>